<organism evidence="2 3">
    <name type="scientific">Candidatus Scalindua rubra</name>
    <dbReference type="NCBI Taxonomy" id="1872076"/>
    <lineage>
        <taxon>Bacteria</taxon>
        <taxon>Pseudomonadati</taxon>
        <taxon>Planctomycetota</taxon>
        <taxon>Candidatus Brocadiia</taxon>
        <taxon>Candidatus Brocadiales</taxon>
        <taxon>Candidatus Scalinduaceae</taxon>
        <taxon>Candidatus Scalindua</taxon>
    </lineage>
</organism>
<dbReference type="Pfam" id="PF18765">
    <property type="entry name" value="Polbeta"/>
    <property type="match status" value="1"/>
</dbReference>
<dbReference type="Gene3D" id="3.30.460.10">
    <property type="entry name" value="Beta Polymerase, domain 2"/>
    <property type="match status" value="1"/>
</dbReference>
<evidence type="ECO:0000259" key="1">
    <source>
        <dbReference type="Pfam" id="PF18765"/>
    </source>
</evidence>
<gene>
    <name evidence="2" type="ORF">SCARUB_03765</name>
</gene>
<name>A0A1E3X6D7_9BACT</name>
<keyword evidence="2" id="KW-0808">Transferase</keyword>
<dbReference type="Proteomes" id="UP000094056">
    <property type="component" value="Unassembled WGS sequence"/>
</dbReference>
<evidence type="ECO:0000313" key="3">
    <source>
        <dbReference type="Proteomes" id="UP000094056"/>
    </source>
</evidence>
<dbReference type="InterPro" id="IPR052930">
    <property type="entry name" value="TA_antitoxin_MntA"/>
</dbReference>
<dbReference type="EMBL" id="MAYW01000142">
    <property type="protein sequence ID" value="ODS31119.1"/>
    <property type="molecule type" value="Genomic_DNA"/>
</dbReference>
<dbReference type="PANTHER" id="PTHR43852">
    <property type="entry name" value="NUCLEOTIDYLTRANSFERASE"/>
    <property type="match status" value="1"/>
</dbReference>
<comment type="caution">
    <text evidence="2">The sequence shown here is derived from an EMBL/GenBank/DDBJ whole genome shotgun (WGS) entry which is preliminary data.</text>
</comment>
<dbReference type="SUPFAM" id="SSF81301">
    <property type="entry name" value="Nucleotidyltransferase"/>
    <property type="match status" value="1"/>
</dbReference>
<reference evidence="2 3" key="1">
    <citation type="submission" date="2016-07" db="EMBL/GenBank/DDBJ databases">
        <title>Draft genome of Scalindua rubra, obtained from a brine-seawater interface in the Red Sea, sheds light on salt adaptation in anammox bacteria.</title>
        <authorList>
            <person name="Speth D.R."/>
            <person name="Lagkouvardos I."/>
            <person name="Wang Y."/>
            <person name="Qian P.-Y."/>
            <person name="Dutilh B.E."/>
            <person name="Jetten M.S."/>
        </authorList>
    </citation>
    <scope>NUCLEOTIDE SEQUENCE [LARGE SCALE GENOMIC DNA]</scope>
    <source>
        <strain evidence="2">BSI-1</strain>
    </source>
</reference>
<evidence type="ECO:0000313" key="2">
    <source>
        <dbReference type="EMBL" id="ODS31119.1"/>
    </source>
</evidence>
<accession>A0A1E3X6D7</accession>
<proteinExistence type="predicted"/>
<dbReference type="GO" id="GO:0016740">
    <property type="term" value="F:transferase activity"/>
    <property type="evidence" value="ECO:0007669"/>
    <property type="project" value="UniProtKB-KW"/>
</dbReference>
<sequence length="145" mass="17034">MDDFKSYTLKDKQKEDVVSLVKHELESRVEIIFSYIYGSFIESEMPFFRDIDIGVYVSKDIVLPDQFIDYTLSLSLEIESFLNRYPIDVVVMNDAPLTLLFKITQGRLLFAKNEDLWTDLVTKTWALYHDHNITSRDLLEQLIKA</sequence>
<dbReference type="InterPro" id="IPR043519">
    <property type="entry name" value="NT_sf"/>
</dbReference>
<dbReference type="InterPro" id="IPR041633">
    <property type="entry name" value="Polbeta"/>
</dbReference>
<protein>
    <submittedName>
        <fullName evidence="2">Nucleotidyltransferase</fullName>
    </submittedName>
</protein>
<feature type="domain" description="Polymerase beta nucleotidyltransferase" evidence="1">
    <location>
        <begin position="22"/>
        <end position="115"/>
    </location>
</feature>
<dbReference type="AlphaFoldDB" id="A0A1E3X6D7"/>
<dbReference type="PANTHER" id="PTHR43852:SF3">
    <property type="entry name" value="NUCLEOTIDYLTRANSFERASE"/>
    <property type="match status" value="1"/>
</dbReference>
<dbReference type="CDD" id="cd05403">
    <property type="entry name" value="NT_KNTase_like"/>
    <property type="match status" value="1"/>
</dbReference>